<evidence type="ECO:0000313" key="2">
    <source>
        <dbReference type="Proteomes" id="UP000223968"/>
    </source>
</evidence>
<evidence type="ECO:0000313" key="1">
    <source>
        <dbReference type="EMBL" id="PGH13676.1"/>
    </source>
</evidence>
<gene>
    <name evidence="1" type="ORF">AJ79_03525</name>
</gene>
<reference evidence="1 2" key="1">
    <citation type="submission" date="2017-10" db="EMBL/GenBank/DDBJ databases">
        <title>Comparative genomics in systemic dimorphic fungi from Ajellomycetaceae.</title>
        <authorList>
            <person name="Munoz J.F."/>
            <person name="Mcewen J.G."/>
            <person name="Clay O.K."/>
            <person name="Cuomo C.A."/>
        </authorList>
    </citation>
    <scope>NUCLEOTIDE SEQUENCE [LARGE SCALE GENOMIC DNA]</scope>
    <source>
        <strain evidence="1 2">UAMH5409</strain>
    </source>
</reference>
<dbReference type="Gene3D" id="2.170.15.10">
    <property type="entry name" value="Proaerolysin, chain A, domain 3"/>
    <property type="match status" value="1"/>
</dbReference>
<dbReference type="EMBL" id="PDNB01000043">
    <property type="protein sequence ID" value="PGH13676.1"/>
    <property type="molecule type" value="Genomic_DNA"/>
</dbReference>
<comment type="caution">
    <text evidence="1">The sequence shown here is derived from an EMBL/GenBank/DDBJ whole genome shotgun (WGS) entry which is preliminary data.</text>
</comment>
<organism evidence="1 2">
    <name type="scientific">Helicocarpus griseus UAMH5409</name>
    <dbReference type="NCBI Taxonomy" id="1447875"/>
    <lineage>
        <taxon>Eukaryota</taxon>
        <taxon>Fungi</taxon>
        <taxon>Dikarya</taxon>
        <taxon>Ascomycota</taxon>
        <taxon>Pezizomycotina</taxon>
        <taxon>Eurotiomycetes</taxon>
        <taxon>Eurotiomycetidae</taxon>
        <taxon>Onygenales</taxon>
        <taxon>Ajellomycetaceae</taxon>
        <taxon>Helicocarpus</taxon>
    </lineage>
</organism>
<proteinExistence type="predicted"/>
<dbReference type="OrthoDB" id="5425772at2759"/>
<dbReference type="Proteomes" id="UP000223968">
    <property type="component" value="Unassembled WGS sequence"/>
</dbReference>
<name>A0A2B7XWT9_9EURO</name>
<keyword evidence="2" id="KW-1185">Reference proteome</keyword>
<accession>A0A2B7XWT9</accession>
<sequence length="280" mass="31354">MKYFQVKRVAKVEAPGHFLYWGLDITYPRITTCEPVLSNVVKLDGPISCAEGQGCKVTKTMTLSDTYTNSVGWKVNGSAGADIGVDMGFRVEVSGTSEKNYQETWARAEKATTTYEFTLNGNTECTPSMVHVDLLCNVEESKYKFDARIETDTQTYNNLLLENIVNEDDRPQRCVALELSPELMDDDAPNGIKWAPLWADNYDRGFLFLGSIEALNDFLLFGSREIRPGEIVIRPNQGPLNKSHTRIYVCPPDTTPRKTELLGVPLKQRDNKLLGKVACV</sequence>
<protein>
    <submittedName>
        <fullName evidence="1">Uncharacterized protein</fullName>
    </submittedName>
</protein>
<dbReference type="AlphaFoldDB" id="A0A2B7XWT9"/>